<keyword evidence="3" id="KW-0238">DNA-binding</keyword>
<dbReference type="InterPro" id="IPR050389">
    <property type="entry name" value="LysR-type_TF"/>
</dbReference>
<keyword evidence="7" id="KW-1185">Reference proteome</keyword>
<dbReference type="PANTHER" id="PTHR30118:SF15">
    <property type="entry name" value="TRANSCRIPTIONAL REGULATORY PROTEIN"/>
    <property type="match status" value="1"/>
</dbReference>
<dbReference type="RefSeq" id="WP_329407918.1">
    <property type="nucleotide sequence ID" value="NZ_CP109441.1"/>
</dbReference>
<protein>
    <submittedName>
        <fullName evidence="6">LysR family transcriptional regulator</fullName>
    </submittedName>
</protein>
<evidence type="ECO:0000256" key="3">
    <source>
        <dbReference type="ARBA" id="ARBA00023125"/>
    </source>
</evidence>
<dbReference type="InterPro" id="IPR036388">
    <property type="entry name" value="WH-like_DNA-bd_sf"/>
</dbReference>
<comment type="similarity">
    <text evidence="1">Belongs to the LysR transcriptional regulatory family.</text>
</comment>
<gene>
    <name evidence="6" type="ORF">OG563_37575</name>
</gene>
<proteinExistence type="inferred from homology"/>
<dbReference type="SUPFAM" id="SSF46785">
    <property type="entry name" value="Winged helix' DNA-binding domain"/>
    <property type="match status" value="1"/>
</dbReference>
<dbReference type="InterPro" id="IPR037402">
    <property type="entry name" value="YidZ_PBP2"/>
</dbReference>
<evidence type="ECO:0000313" key="7">
    <source>
        <dbReference type="Proteomes" id="UP001432062"/>
    </source>
</evidence>
<sequence>MDLRRVDLNLLVAFDALMVDRNVTSAASRLSVGQPAMSATLKRLRRLFDDPILERRGRNMVATPLAASLVSPVRQLLADTELLLRSRRHFDPATDARMFTIMASEYSTITLLHPLMTTLRTDAPNVRIRVVPVSARIEEPLANSDLDLVLSPPETVSAAEMRSLAHERLFVDTYVVALDRKHPDVGEQLTLEQFSDLPYLAITFGDTYALVEGQLDRLGVPRRTEVATGFGTAPFLLQDTRLIMLMPSTPARMVARRVGLRLLEPPMPLGEVSEAMYWHPSYTEESGHLWLRSKLRDAAQQAGEFRRTSNSDIK</sequence>
<dbReference type="Pfam" id="PF00126">
    <property type="entry name" value="HTH_1"/>
    <property type="match status" value="1"/>
</dbReference>
<name>A0ABZ1YRD8_9NOCA</name>
<evidence type="ECO:0000313" key="6">
    <source>
        <dbReference type="EMBL" id="WUV44801.1"/>
    </source>
</evidence>
<keyword evidence="2" id="KW-0805">Transcription regulation</keyword>
<evidence type="ECO:0000259" key="5">
    <source>
        <dbReference type="PROSITE" id="PS50931"/>
    </source>
</evidence>
<dbReference type="InterPro" id="IPR005119">
    <property type="entry name" value="LysR_subst-bd"/>
</dbReference>
<dbReference type="Pfam" id="PF03466">
    <property type="entry name" value="LysR_substrate"/>
    <property type="match status" value="1"/>
</dbReference>
<keyword evidence="4" id="KW-0804">Transcription</keyword>
<dbReference type="EMBL" id="CP109441">
    <property type="protein sequence ID" value="WUV44801.1"/>
    <property type="molecule type" value="Genomic_DNA"/>
</dbReference>
<dbReference type="PROSITE" id="PS50931">
    <property type="entry name" value="HTH_LYSR"/>
    <property type="match status" value="1"/>
</dbReference>
<dbReference type="Gene3D" id="1.10.10.10">
    <property type="entry name" value="Winged helix-like DNA-binding domain superfamily/Winged helix DNA-binding domain"/>
    <property type="match status" value="1"/>
</dbReference>
<reference evidence="6" key="1">
    <citation type="submission" date="2022-10" db="EMBL/GenBank/DDBJ databases">
        <title>The complete genomes of actinobacterial strains from the NBC collection.</title>
        <authorList>
            <person name="Joergensen T.S."/>
            <person name="Alvarez Arevalo M."/>
            <person name="Sterndorff E.B."/>
            <person name="Faurdal D."/>
            <person name="Vuksanovic O."/>
            <person name="Mourched A.-S."/>
            <person name="Charusanti P."/>
            <person name="Shaw S."/>
            <person name="Blin K."/>
            <person name="Weber T."/>
        </authorList>
    </citation>
    <scope>NUCLEOTIDE SEQUENCE</scope>
    <source>
        <strain evidence="6">NBC_01482</strain>
    </source>
</reference>
<evidence type="ECO:0000256" key="2">
    <source>
        <dbReference type="ARBA" id="ARBA00023015"/>
    </source>
</evidence>
<organism evidence="6 7">
    <name type="scientific">Nocardia vinacea</name>
    <dbReference type="NCBI Taxonomy" id="96468"/>
    <lineage>
        <taxon>Bacteria</taxon>
        <taxon>Bacillati</taxon>
        <taxon>Actinomycetota</taxon>
        <taxon>Actinomycetes</taxon>
        <taxon>Mycobacteriales</taxon>
        <taxon>Nocardiaceae</taxon>
        <taxon>Nocardia</taxon>
    </lineage>
</organism>
<evidence type="ECO:0000256" key="1">
    <source>
        <dbReference type="ARBA" id="ARBA00009437"/>
    </source>
</evidence>
<dbReference type="CDD" id="cd08417">
    <property type="entry name" value="PBP2_Nitroaromatics_like"/>
    <property type="match status" value="1"/>
</dbReference>
<feature type="domain" description="HTH lysR-type" evidence="5">
    <location>
        <begin position="6"/>
        <end position="63"/>
    </location>
</feature>
<evidence type="ECO:0000256" key="4">
    <source>
        <dbReference type="ARBA" id="ARBA00023163"/>
    </source>
</evidence>
<accession>A0ABZ1YRD8</accession>
<dbReference type="Proteomes" id="UP001432062">
    <property type="component" value="Chromosome"/>
</dbReference>
<dbReference type="PANTHER" id="PTHR30118">
    <property type="entry name" value="HTH-TYPE TRANSCRIPTIONAL REGULATOR LEUO-RELATED"/>
    <property type="match status" value="1"/>
</dbReference>
<dbReference type="Gene3D" id="3.40.190.10">
    <property type="entry name" value="Periplasmic binding protein-like II"/>
    <property type="match status" value="2"/>
</dbReference>
<dbReference type="InterPro" id="IPR000847">
    <property type="entry name" value="LysR_HTH_N"/>
</dbReference>
<dbReference type="SUPFAM" id="SSF53850">
    <property type="entry name" value="Periplasmic binding protein-like II"/>
    <property type="match status" value="1"/>
</dbReference>
<dbReference type="InterPro" id="IPR036390">
    <property type="entry name" value="WH_DNA-bd_sf"/>
</dbReference>